<organism evidence="2 3">
    <name type="scientific">Cellulomonas fulva</name>
    <dbReference type="NCBI Taxonomy" id="2835530"/>
    <lineage>
        <taxon>Bacteria</taxon>
        <taxon>Bacillati</taxon>
        <taxon>Actinomycetota</taxon>
        <taxon>Actinomycetes</taxon>
        <taxon>Micrococcales</taxon>
        <taxon>Cellulomonadaceae</taxon>
        <taxon>Cellulomonas</taxon>
    </lineage>
</organism>
<evidence type="ECO:0000313" key="2">
    <source>
        <dbReference type="EMBL" id="MBT0994230.1"/>
    </source>
</evidence>
<evidence type="ECO:0000256" key="1">
    <source>
        <dbReference type="SAM" id="Phobius"/>
    </source>
</evidence>
<dbReference type="RefSeq" id="WP_214348981.1">
    <property type="nucleotide sequence ID" value="NZ_JAHBOH010000001.1"/>
</dbReference>
<protein>
    <submittedName>
        <fullName evidence="2">Uncharacterized protein</fullName>
    </submittedName>
</protein>
<keyword evidence="1" id="KW-1133">Transmembrane helix</keyword>
<dbReference type="Proteomes" id="UP000722125">
    <property type="component" value="Unassembled WGS sequence"/>
</dbReference>
<evidence type="ECO:0000313" key="3">
    <source>
        <dbReference type="Proteomes" id="UP000722125"/>
    </source>
</evidence>
<dbReference type="EMBL" id="JAHBOH010000001">
    <property type="protein sequence ID" value="MBT0994230.1"/>
    <property type="molecule type" value="Genomic_DNA"/>
</dbReference>
<keyword evidence="3" id="KW-1185">Reference proteome</keyword>
<accession>A0ABS5TYJ7</accession>
<keyword evidence="1" id="KW-0812">Transmembrane</keyword>
<feature type="transmembrane region" description="Helical" evidence="1">
    <location>
        <begin position="20"/>
        <end position="42"/>
    </location>
</feature>
<comment type="caution">
    <text evidence="2">The sequence shown here is derived from an EMBL/GenBank/DDBJ whole genome shotgun (WGS) entry which is preliminary data.</text>
</comment>
<gene>
    <name evidence="2" type="ORF">KIN34_08015</name>
</gene>
<sequence length="51" mass="5057">MTTHDIHEPVEHDTAGVGAVVAAGVVLLALVVGAAALVAQVVDLATWVATP</sequence>
<name>A0ABS5TYJ7_9CELL</name>
<proteinExistence type="predicted"/>
<reference evidence="2 3" key="1">
    <citation type="submission" date="2021-05" db="EMBL/GenBank/DDBJ databases">
        <title>Description of Cellulomonas sp. DKR-3 sp. nov.</title>
        <authorList>
            <person name="Dahal R.H."/>
            <person name="Chaudhary D.K."/>
        </authorList>
    </citation>
    <scope>NUCLEOTIDE SEQUENCE [LARGE SCALE GENOMIC DNA]</scope>
    <source>
        <strain evidence="2 3">DKR-3</strain>
    </source>
</reference>
<keyword evidence="1" id="KW-0472">Membrane</keyword>